<sequence>MEEGQSDSVWKYPASFYKVNILTQLHLSNATEGHRAKVVSSPIITTDIFLWKAGKSKVPTWEMQRWTFFVAEKDEMYLKGVLEKREGGKATVKTLCGKILTVKEDEIHPMNPPKYDKIEDMAMMTHLSEPTVLYNLKERYAAWMMM</sequence>
<dbReference type="GO" id="GO:0005524">
    <property type="term" value="F:ATP binding"/>
    <property type="evidence" value="ECO:0007669"/>
    <property type="project" value="UniProtKB-KW"/>
</dbReference>
<evidence type="ECO:0000256" key="3">
    <source>
        <dbReference type="ARBA" id="ARBA00022840"/>
    </source>
</evidence>
<feature type="domain" description="Myosin motor" evidence="8">
    <location>
        <begin position="116"/>
        <end position="146"/>
    </location>
</feature>
<comment type="caution">
    <text evidence="10">The sequence shown here is derived from an EMBL/GenBank/DDBJ whole genome shotgun (WGS) entry which is preliminary data.</text>
</comment>
<feature type="domain" description="Myosin N-terminal SH3-like" evidence="9">
    <location>
        <begin position="62"/>
        <end position="112"/>
    </location>
</feature>
<dbReference type="InterPro" id="IPR036961">
    <property type="entry name" value="Kinesin_motor_dom_sf"/>
</dbReference>
<gene>
    <name evidence="10" type="ORF">AALO_G00142270</name>
</gene>
<dbReference type="Gene3D" id="2.30.30.360">
    <property type="entry name" value="Myosin S1 fragment, N-terminal"/>
    <property type="match status" value="1"/>
</dbReference>
<evidence type="ECO:0000256" key="1">
    <source>
        <dbReference type="ARBA" id="ARBA00008314"/>
    </source>
</evidence>
<evidence type="ECO:0000256" key="6">
    <source>
        <dbReference type="ARBA" id="ARBA00023203"/>
    </source>
</evidence>
<keyword evidence="5" id="KW-0505">Motor protein</keyword>
<evidence type="ECO:0000313" key="11">
    <source>
        <dbReference type="Proteomes" id="UP000823561"/>
    </source>
</evidence>
<dbReference type="GO" id="GO:0016459">
    <property type="term" value="C:myosin complex"/>
    <property type="evidence" value="ECO:0007669"/>
    <property type="project" value="UniProtKB-KW"/>
</dbReference>
<evidence type="ECO:0000259" key="8">
    <source>
        <dbReference type="PROSITE" id="PS51456"/>
    </source>
</evidence>
<dbReference type="EMBL" id="JADWDJ010000010">
    <property type="protein sequence ID" value="KAG5274981.1"/>
    <property type="molecule type" value="Genomic_DNA"/>
</dbReference>
<dbReference type="GO" id="GO:0003774">
    <property type="term" value="F:cytoskeletal motor activity"/>
    <property type="evidence" value="ECO:0007669"/>
    <property type="project" value="InterPro"/>
</dbReference>
<dbReference type="PROSITE" id="PS51844">
    <property type="entry name" value="SH3_LIKE"/>
    <property type="match status" value="1"/>
</dbReference>
<dbReference type="InterPro" id="IPR027417">
    <property type="entry name" value="P-loop_NTPase"/>
</dbReference>
<evidence type="ECO:0000313" key="10">
    <source>
        <dbReference type="EMBL" id="KAG5274981.1"/>
    </source>
</evidence>
<evidence type="ECO:0000256" key="5">
    <source>
        <dbReference type="ARBA" id="ARBA00023175"/>
    </source>
</evidence>
<evidence type="ECO:0000256" key="7">
    <source>
        <dbReference type="PROSITE-ProRule" id="PRU00782"/>
    </source>
</evidence>
<dbReference type="InterPro" id="IPR008989">
    <property type="entry name" value="Myosin_S1_N"/>
</dbReference>
<keyword evidence="3" id="KW-0067">ATP-binding</keyword>
<dbReference type="GO" id="GO:0051015">
    <property type="term" value="F:actin filament binding"/>
    <property type="evidence" value="ECO:0007669"/>
    <property type="project" value="InterPro"/>
</dbReference>
<dbReference type="AlphaFoldDB" id="A0AAV6GMC5"/>
<dbReference type="SUPFAM" id="SSF52540">
    <property type="entry name" value="P-loop containing nucleoside triphosphate hydrolases"/>
    <property type="match status" value="1"/>
</dbReference>
<keyword evidence="6 7" id="KW-0009">Actin-binding</keyword>
<keyword evidence="2" id="KW-0547">Nucleotide-binding</keyword>
<comment type="similarity">
    <text evidence="1 7">Belongs to the TRAFAC class myosin-kinesin ATPase superfamily. Myosin family.</text>
</comment>
<dbReference type="InterPro" id="IPR001609">
    <property type="entry name" value="Myosin_head_motor_dom-like"/>
</dbReference>
<comment type="caution">
    <text evidence="7">Lacks conserved residue(s) required for the propagation of feature annotation.</text>
</comment>
<name>A0AAV6GMC5_9TELE</name>
<dbReference type="Gene3D" id="3.40.850.10">
    <property type="entry name" value="Kinesin motor domain"/>
    <property type="match status" value="1"/>
</dbReference>
<evidence type="ECO:0000256" key="2">
    <source>
        <dbReference type="ARBA" id="ARBA00022741"/>
    </source>
</evidence>
<dbReference type="InterPro" id="IPR004009">
    <property type="entry name" value="SH3_Myosin"/>
</dbReference>
<evidence type="ECO:0000259" key="9">
    <source>
        <dbReference type="PROSITE" id="PS51844"/>
    </source>
</evidence>
<protein>
    <submittedName>
        <fullName evidence="10">Uncharacterized protein</fullName>
    </submittedName>
</protein>
<keyword evidence="4 7" id="KW-0518">Myosin</keyword>
<accession>A0AAV6GMC5</accession>
<proteinExistence type="inferred from homology"/>
<evidence type="ECO:0000256" key="4">
    <source>
        <dbReference type="ARBA" id="ARBA00023123"/>
    </source>
</evidence>
<keyword evidence="11" id="KW-1185">Reference proteome</keyword>
<reference evidence="10" key="1">
    <citation type="submission" date="2020-10" db="EMBL/GenBank/DDBJ databases">
        <title>Chromosome-scale genome assembly of the Allis shad, Alosa alosa.</title>
        <authorList>
            <person name="Margot Z."/>
            <person name="Christophe K."/>
            <person name="Cabau C."/>
            <person name="Louis A."/>
            <person name="Berthelot C."/>
            <person name="Parey E."/>
            <person name="Roest Crollius H."/>
            <person name="Montfort J."/>
            <person name="Robinson-Rechavi M."/>
            <person name="Bucao C."/>
            <person name="Bouchez O."/>
            <person name="Gislard M."/>
            <person name="Lluch J."/>
            <person name="Milhes M."/>
            <person name="Lampietro C."/>
            <person name="Lopez Roques C."/>
            <person name="Donnadieu C."/>
            <person name="Braasch I."/>
            <person name="Desvignes T."/>
            <person name="Postlethwait J."/>
            <person name="Bobe J."/>
            <person name="Guiguen Y."/>
        </authorList>
    </citation>
    <scope>NUCLEOTIDE SEQUENCE</scope>
    <source>
        <strain evidence="10">M-15738</strain>
        <tissue evidence="10">Blood</tissue>
    </source>
</reference>
<organism evidence="10 11">
    <name type="scientific">Alosa alosa</name>
    <name type="common">allis shad</name>
    <dbReference type="NCBI Taxonomy" id="278164"/>
    <lineage>
        <taxon>Eukaryota</taxon>
        <taxon>Metazoa</taxon>
        <taxon>Chordata</taxon>
        <taxon>Craniata</taxon>
        <taxon>Vertebrata</taxon>
        <taxon>Euteleostomi</taxon>
        <taxon>Actinopterygii</taxon>
        <taxon>Neopterygii</taxon>
        <taxon>Teleostei</taxon>
        <taxon>Clupei</taxon>
        <taxon>Clupeiformes</taxon>
        <taxon>Clupeoidei</taxon>
        <taxon>Clupeidae</taxon>
        <taxon>Alosa</taxon>
    </lineage>
</organism>
<dbReference type="PROSITE" id="PS51456">
    <property type="entry name" value="MYOSIN_MOTOR"/>
    <property type="match status" value="1"/>
</dbReference>
<dbReference type="Pfam" id="PF02736">
    <property type="entry name" value="Myosin_N"/>
    <property type="match status" value="1"/>
</dbReference>
<dbReference type="Proteomes" id="UP000823561">
    <property type="component" value="Chromosome 10"/>
</dbReference>